<dbReference type="EMBL" id="BRXR01000001">
    <property type="protein sequence ID" value="GLC28872.1"/>
    <property type="molecule type" value="Genomic_DNA"/>
</dbReference>
<comment type="caution">
    <text evidence="2">The sequence shown here is derived from an EMBL/GenBank/DDBJ whole genome shotgun (WGS) entry which is preliminary data.</text>
</comment>
<sequence>MSGDRIETDAYKTNSEISEKLNSEDSYCYKPWQFADYKINACTLKTTYEEVGIWTLQQAMFRPGFKVEHGEVYIPNIFAKVSGVHEKLRQYRKEMKVLKKQPNTLFFYSFPLYRARISKLTPKSYYSVLDASGHIDKYKLINSTFWRYRNLRSSLQNIIADRIVDFCELYRFKNYESWSNIAPKNNIMGSIEDLLKTFDIRINLTPEGFEAAKIRVFTILNEIEEPLTKLITKFDYPYYIPKVIVYNNGSSYSKVTFEDAVKLMFMSSMGIDVIIFNPSGYNDIEDYIREKYYDIHRLEKVAFNLPYSSWTWF</sequence>
<evidence type="ECO:0000259" key="1">
    <source>
        <dbReference type="Pfam" id="PF14266"/>
    </source>
</evidence>
<name>A0ABQ5N119_9CLOT</name>
<evidence type="ECO:0000313" key="3">
    <source>
        <dbReference type="Proteomes" id="UP001208567"/>
    </source>
</evidence>
<gene>
    <name evidence="2" type="ORF">bsdE14_02820</name>
</gene>
<dbReference type="RefSeq" id="WP_264848142.1">
    <property type="nucleotide sequence ID" value="NZ_BRXR01000001.1"/>
</dbReference>
<protein>
    <recommendedName>
        <fullName evidence="1">Putative component of 'biosynthetic module' domain-containing protein</fullName>
    </recommendedName>
</protein>
<dbReference type="Pfam" id="PF14266">
    <property type="entry name" value="YceG_bac"/>
    <property type="match status" value="1"/>
</dbReference>
<dbReference type="InterPro" id="IPR025647">
    <property type="entry name" value="YceG_bac"/>
</dbReference>
<organism evidence="2 3">
    <name type="scientific">Clostridium omnivorum</name>
    <dbReference type="NCBI Taxonomy" id="1604902"/>
    <lineage>
        <taxon>Bacteria</taxon>
        <taxon>Bacillati</taxon>
        <taxon>Bacillota</taxon>
        <taxon>Clostridia</taxon>
        <taxon>Eubacteriales</taxon>
        <taxon>Clostridiaceae</taxon>
        <taxon>Clostridium</taxon>
    </lineage>
</organism>
<keyword evidence="3" id="KW-1185">Reference proteome</keyword>
<feature type="domain" description="Putative component of 'biosynthetic module'" evidence="1">
    <location>
        <begin position="45"/>
        <end position="295"/>
    </location>
</feature>
<proteinExistence type="predicted"/>
<dbReference type="Proteomes" id="UP001208567">
    <property type="component" value="Unassembled WGS sequence"/>
</dbReference>
<evidence type="ECO:0000313" key="2">
    <source>
        <dbReference type="EMBL" id="GLC28872.1"/>
    </source>
</evidence>
<reference evidence="2 3" key="1">
    <citation type="journal article" date="2024" name="Int. J. Syst. Evol. Microbiol.">
        <title>Clostridium omnivorum sp. nov., isolated from anoxic soil under the treatment of reductive soil disinfestation.</title>
        <authorList>
            <person name="Ueki A."/>
            <person name="Tonouchi A."/>
            <person name="Kaku N."/>
            <person name="Honma S."/>
            <person name="Ueki K."/>
        </authorList>
    </citation>
    <scope>NUCLEOTIDE SEQUENCE [LARGE SCALE GENOMIC DNA]</scope>
    <source>
        <strain evidence="2 3">E14</strain>
    </source>
</reference>
<accession>A0ABQ5N119</accession>